<dbReference type="GO" id="GO:0016491">
    <property type="term" value="F:oxidoreductase activity"/>
    <property type="evidence" value="ECO:0007669"/>
    <property type="project" value="InterPro"/>
</dbReference>
<name>W2S3E9_CYPE1</name>
<dbReference type="Pfam" id="PF09995">
    <property type="entry name" value="MPAB_Lcp_cat"/>
    <property type="match status" value="1"/>
</dbReference>
<feature type="compositionally biased region" description="Polar residues" evidence="1">
    <location>
        <begin position="72"/>
        <end position="85"/>
    </location>
</feature>
<evidence type="ECO:0000313" key="5">
    <source>
        <dbReference type="Proteomes" id="UP000030752"/>
    </source>
</evidence>
<feature type="region of interest" description="Disordered" evidence="1">
    <location>
        <begin position="52"/>
        <end position="91"/>
    </location>
</feature>
<dbReference type="RefSeq" id="XP_008714953.1">
    <property type="nucleotide sequence ID" value="XM_008716731.1"/>
</dbReference>
<dbReference type="InParanoid" id="W2S3E9"/>
<evidence type="ECO:0000256" key="1">
    <source>
        <dbReference type="SAM" id="MobiDB-lite"/>
    </source>
</evidence>
<keyword evidence="2" id="KW-0812">Transmembrane</keyword>
<dbReference type="AlphaFoldDB" id="W2S3E9"/>
<dbReference type="HOGENOM" id="CLU_042166_0_0_1"/>
<reference evidence="4 5" key="1">
    <citation type="submission" date="2013-03" db="EMBL/GenBank/DDBJ databases">
        <title>The Genome Sequence of Phialophora europaea CBS 101466.</title>
        <authorList>
            <consortium name="The Broad Institute Genomics Platform"/>
            <person name="Cuomo C."/>
            <person name="de Hoog S."/>
            <person name="Gorbushina A."/>
            <person name="Walker B."/>
            <person name="Young S.K."/>
            <person name="Zeng Q."/>
            <person name="Gargeya S."/>
            <person name="Fitzgerald M."/>
            <person name="Haas B."/>
            <person name="Abouelleil A."/>
            <person name="Allen A.W."/>
            <person name="Alvarado L."/>
            <person name="Arachchi H.M."/>
            <person name="Berlin A.M."/>
            <person name="Chapman S.B."/>
            <person name="Gainer-Dewar J."/>
            <person name="Goldberg J."/>
            <person name="Griggs A."/>
            <person name="Gujja S."/>
            <person name="Hansen M."/>
            <person name="Howarth C."/>
            <person name="Imamovic A."/>
            <person name="Ireland A."/>
            <person name="Larimer J."/>
            <person name="McCowan C."/>
            <person name="Murphy C."/>
            <person name="Pearson M."/>
            <person name="Poon T.W."/>
            <person name="Priest M."/>
            <person name="Roberts A."/>
            <person name="Saif S."/>
            <person name="Shea T."/>
            <person name="Sisk P."/>
            <person name="Sykes S."/>
            <person name="Wortman J."/>
            <person name="Nusbaum C."/>
            <person name="Birren B."/>
        </authorList>
    </citation>
    <scope>NUCLEOTIDE SEQUENCE [LARGE SCALE GENOMIC DNA]</scope>
    <source>
        <strain evidence="4 5">CBS 101466</strain>
    </source>
</reference>
<dbReference type="STRING" id="1220924.W2S3E9"/>
<dbReference type="InterPro" id="IPR018713">
    <property type="entry name" value="MPAB/Lcp_cat_dom"/>
</dbReference>
<protein>
    <recommendedName>
        <fullName evidence="3">ER-bound oxygenase mpaB/mpaB'/Rubber oxygenase catalytic domain-containing protein</fullName>
    </recommendedName>
</protein>
<dbReference type="GeneID" id="19969715"/>
<feature type="transmembrane region" description="Helical" evidence="2">
    <location>
        <begin position="365"/>
        <end position="384"/>
    </location>
</feature>
<dbReference type="Proteomes" id="UP000030752">
    <property type="component" value="Unassembled WGS sequence"/>
</dbReference>
<dbReference type="VEuPathDB" id="FungiDB:HMPREF1541_02376"/>
<organism evidence="4 5">
    <name type="scientific">Cyphellophora europaea (strain CBS 101466)</name>
    <name type="common">Phialophora europaea</name>
    <dbReference type="NCBI Taxonomy" id="1220924"/>
    <lineage>
        <taxon>Eukaryota</taxon>
        <taxon>Fungi</taxon>
        <taxon>Dikarya</taxon>
        <taxon>Ascomycota</taxon>
        <taxon>Pezizomycotina</taxon>
        <taxon>Eurotiomycetes</taxon>
        <taxon>Chaetothyriomycetidae</taxon>
        <taxon>Chaetothyriales</taxon>
        <taxon>Cyphellophoraceae</taxon>
        <taxon>Cyphellophora</taxon>
    </lineage>
</organism>
<dbReference type="EMBL" id="KB822718">
    <property type="protein sequence ID" value="ETN43217.1"/>
    <property type="molecule type" value="Genomic_DNA"/>
</dbReference>
<dbReference type="InterPro" id="IPR037473">
    <property type="entry name" value="Lcp-like"/>
</dbReference>
<proteinExistence type="predicted"/>
<evidence type="ECO:0000313" key="4">
    <source>
        <dbReference type="EMBL" id="ETN43217.1"/>
    </source>
</evidence>
<feature type="domain" description="ER-bound oxygenase mpaB/mpaB'/Rubber oxygenase catalytic" evidence="3">
    <location>
        <begin position="136"/>
        <end position="363"/>
    </location>
</feature>
<accession>W2S3E9</accession>
<sequence>MAWPNPFRRRDENTRTCWGYTFQLTPEHMTLEQSHPLKHSYDVLGEECLDILNELSPPDPRPSNRPSEGAPPSTSDQELKPSSSDKPAKPRRDLYALLVSRKDSHPKLKQLYDDAASPPFPVDWEQIARGQDVFYRYGGANLTGLAYQSLLGGMGAARVVETLTRTGGFNVRVARHRLFETTQHILECTRDLPSIQAGGDGFASSLRVRLLHAAVRKRILTLTASHPSYYSVAEYGIPINDLDCIATIASFSATLLFISLPRQGLWVTAQEAADYTALWRLIAHYTGTPTEPFATPAKAKAAMESLLLHEIRPSPTSRVLANNIIRALENTPPAYASRSFLEVNARWMNGNELCDELGLGRPSPWYWVLMTGQCLFFMGVCYFYRSFEALDRRKVKGLRRVFWAFIVEGKSGLAGEKSAFEFQWVPDLGKGTEAGREDEVSDRGESGVEARSLRTLAVALVGLGALSWVGVKVVGRLSAMIW</sequence>
<keyword evidence="5" id="KW-1185">Reference proteome</keyword>
<keyword evidence="2" id="KW-0472">Membrane</keyword>
<dbReference type="PANTHER" id="PTHR37539:SF1">
    <property type="entry name" value="ER-BOUND OXYGENASE MPAB_MPAB'_RUBBER OXYGENASE CATALYTIC DOMAIN-CONTAINING PROTEIN"/>
    <property type="match status" value="1"/>
</dbReference>
<evidence type="ECO:0000259" key="3">
    <source>
        <dbReference type="Pfam" id="PF09995"/>
    </source>
</evidence>
<keyword evidence="2" id="KW-1133">Transmembrane helix</keyword>
<dbReference type="eggNOG" id="ENOG502S0FM">
    <property type="taxonomic scope" value="Eukaryota"/>
</dbReference>
<dbReference type="OrthoDB" id="6361347at2759"/>
<evidence type="ECO:0000256" key="2">
    <source>
        <dbReference type="SAM" id="Phobius"/>
    </source>
</evidence>
<dbReference type="PANTHER" id="PTHR37539">
    <property type="entry name" value="SECRETED PROTEIN-RELATED"/>
    <property type="match status" value="1"/>
</dbReference>
<gene>
    <name evidence="4" type="ORF">HMPREF1541_02376</name>
</gene>